<evidence type="ECO:0000313" key="8">
    <source>
        <dbReference type="Proteomes" id="UP000197019"/>
    </source>
</evidence>
<dbReference type="CDD" id="cd02891">
    <property type="entry name" value="A2M_like"/>
    <property type="match status" value="1"/>
</dbReference>
<evidence type="ECO:0000256" key="2">
    <source>
        <dbReference type="ARBA" id="ARBA00022729"/>
    </source>
</evidence>
<dbReference type="KEGG" id="mpsy:CEK71_16165"/>
<dbReference type="PANTHER" id="PTHR40094:SF1">
    <property type="entry name" value="UBIQUITIN DOMAIN-CONTAINING PROTEIN"/>
    <property type="match status" value="1"/>
</dbReference>
<name>A0A1Z4C1S8_9GAMM</name>
<evidence type="ECO:0000259" key="6">
    <source>
        <dbReference type="SMART" id="SM01360"/>
    </source>
</evidence>
<feature type="domain" description="Alpha-2-macroglobulin bait region" evidence="5">
    <location>
        <begin position="1063"/>
        <end position="1202"/>
    </location>
</feature>
<dbReference type="InterPro" id="IPR001599">
    <property type="entry name" value="Macroglobln_a2"/>
</dbReference>
<keyword evidence="4" id="KW-0472">Membrane</keyword>
<dbReference type="GO" id="GO:0004866">
    <property type="term" value="F:endopeptidase inhibitor activity"/>
    <property type="evidence" value="ECO:0007669"/>
    <property type="project" value="InterPro"/>
</dbReference>
<proteinExistence type="inferred from homology"/>
<dbReference type="SUPFAM" id="SSF48239">
    <property type="entry name" value="Terpenoid cyclases/Protein prenyltransferases"/>
    <property type="match status" value="1"/>
</dbReference>
<protein>
    <submittedName>
        <fullName evidence="7">Alpha-2-macroglobulin</fullName>
    </submittedName>
</protein>
<accession>A0A1Z4C1S8</accession>
<dbReference type="InterPro" id="IPR011625">
    <property type="entry name" value="A2M_N_BRD"/>
</dbReference>
<dbReference type="SMART" id="SM01360">
    <property type="entry name" value="A2M"/>
    <property type="match status" value="1"/>
</dbReference>
<dbReference type="InterPro" id="IPR021868">
    <property type="entry name" value="Alpha_2_Macroglob_MG3"/>
</dbReference>
<dbReference type="Gene3D" id="1.50.10.20">
    <property type="match status" value="1"/>
</dbReference>
<reference evidence="7 8" key="1">
    <citation type="submission" date="2017-06" db="EMBL/GenBank/DDBJ databases">
        <title>Genome Sequencing of the methanotroph Methylovulum psychrotolerants str. HV10-M2 isolated from a high-altitude environment.</title>
        <authorList>
            <person name="Mateos-Rivera A."/>
        </authorList>
    </citation>
    <scope>NUCLEOTIDE SEQUENCE [LARGE SCALE GENOMIC DNA]</scope>
    <source>
        <strain evidence="7 8">HV10_M2</strain>
    </source>
</reference>
<evidence type="ECO:0000256" key="1">
    <source>
        <dbReference type="ARBA" id="ARBA00010556"/>
    </source>
</evidence>
<gene>
    <name evidence="7" type="ORF">CEK71_16165</name>
</gene>
<feature type="region of interest" description="Disordered" evidence="3">
    <location>
        <begin position="1844"/>
        <end position="1894"/>
    </location>
</feature>
<dbReference type="InterPro" id="IPR041203">
    <property type="entry name" value="Bact_A2M_MG5"/>
</dbReference>
<keyword evidence="2" id="KW-0732">Signal</keyword>
<dbReference type="Pfam" id="PF17972">
    <property type="entry name" value="bMG5"/>
    <property type="match status" value="1"/>
</dbReference>
<dbReference type="PANTHER" id="PTHR40094">
    <property type="entry name" value="ALPHA-2-MACROGLOBULIN HOMOLOG"/>
    <property type="match status" value="1"/>
</dbReference>
<dbReference type="Gene3D" id="2.60.40.1930">
    <property type="match status" value="1"/>
</dbReference>
<sequence>MTNRPRVLLKNVWLLLCHYFALLVKGSRFCLTGLVGSLAWQPPHWLVWLGQQSDTGRQWLLAKPTHSLLAGLIALLVATSSILGIWWYGQLPKPVLTHYQVKAPAAPSYDDQGHAKPEPLQIVFDESVAPVDKLGQALQAGVTLSPQLAGEWRWEDDKTLSFYPKTDWLIDTDYSVGLSENALLAKTIELDDYTAHFHSPPFTAELKQAEFYQDPTLPTQKQLVATVSFSHPVDSADFADKVRLALPEGLQFLNANDPPVTISYDAYKLNAYLHSAVLSIPKENATLKLTLLKGIRSSLGGNGTAAPLNRDVVVPGLYRLTFDNISMTLVDNERFEPEQVLLVNATAPVSTESLANKVQAWLLPDYPPDASEEERQRPYYWSNDKITSNILAVAEPLALTAQATETPYDTVHGFTFKAPVGRYVYAKINAGAQAFGGYQARQSVGATVQVQPYPQAVKWLSQGSLLSLTGERKLAYMSRGVNGVKLTIGRLLPKQLHHLVDQNGGGFSQPDLSDHDLDSLVENFDEQRPLAAVELDKPQYDSLDVGRYLQDKTANRRGVFMVKLQAYNSENPDEMSAVPADTRFVLVTDLGIIAKNSVGGGQDVFVQSIAGGQPVGDARVDVVGRNGQTVFSQLTDMAGRVNFPPLKQLEREKQPLMYVVSYGEDMSFLPINRDDRQLNLSRFDIGGADNAVSAKQLAVFAFTDRGIYRPGETAHIGFIARTADWQGQLAGLPLAMEIIDPRGVSVLNKQINLPASGFDSIDFSSEDSSATGSYQANFYLITHNDRSQQIGSVDFKVRDFEPDRMKVKLKLSEQTVTGWLRPEAVQAKLNALQLFGSPAAGRRAEGEMVLSPALPAFARYKAYVFRNQAKPLERLTEALTATTTDADGNAELKLDLQRFAAATYQLSVSGKVFEAASGRSVTAEATALVSNAPYLVGTKTDGLLKFIPRNAERASHWLAVAPNLDPIAVSGLTLQLIERQYVSVLVKQEDGTYRYESRQKDLVRASKPYSLAAEGAEIALDTTKPGDFALTLKDAADQELNRIDYSVAGSANISRSLERNAELQLTLDKTEYAPGDTIAINIRAPYIGSGLITIERDRVYQHVWFKTDTTSSVQNITLPKDFEGNGYVSVQFVRDANSDEVFMSPLSYGVMPFAVNLDARREPLFFSAEKTIKPGQTLAMRLSTPSPSRAVVFAVDEGILQVAGYKSPDPLGFFFQKRALQVDTTQILDMILPEFQKLINAAAPGGDGDDEDMTGRHLNPFKKKHQPPVAWWSGLIDVGIDGQALHYAVPDSFNGKLHLFVVAVNDGHISVYDSTTEVRGDIILSPNLPTTVAPGDEFQMSVSVFNNSPGGTAAKQPITVTLQPFPGLQVISANPLTVAVAGQQEGVAEFTVKAENQLGPVDLRIQANADGKSSKLLENVSVRPPVPFSTQLTLGRFDSATKTVAPTRQLYLQHRDVTAAVAWSPLLWAQGLGDYLDGYEHACTEQLLSKAMPALVFNQDRHNASSALAQALQILQARQNDEGGFGLWAASLEVEPLTSIYAVHFLLEAKDHGITVPGELLTKANGWLETLAGADSEGLDGIRNRAYAIYLLTRQGIVTSAYLATLQQELDGVYREQWPKDLAAAYIAASYQLLQQDALAAKILGTVPWSDGKTIANAYSYYDPLIHDAQLLYLRAKHFPNGLTRIPDQVLNQMGEAIADNRYNTLSAAYVTLALDAYATTNANDNPLSISETGAKQAARQLPLTGVRTKTAVISTAATDITFSKSQALPAFYLLSENGFDRTALAAKDQGLEIARTYTDLAGKPVSQVKIGDEFLVKLAIRSTDRDTASDIAIVDLLPGGIEPVLNSKNTQPETATANGDPEKETESDADNQTEDGADTWQAPLGDSKASTWQPSYMDVRDDRVVLYGSVGRSAGTFVYRVRAANAGLYTIPAPFAEGMYDRKLQARGTEGKLQVVKP</sequence>
<feature type="domain" description="Alpha-2-macroglobulin" evidence="6">
    <location>
        <begin position="1269"/>
        <end position="1362"/>
    </location>
</feature>
<dbReference type="SMART" id="SM01359">
    <property type="entry name" value="A2M_N_2"/>
    <property type="match status" value="1"/>
</dbReference>
<dbReference type="Gene3D" id="2.60.40.3710">
    <property type="match status" value="1"/>
</dbReference>
<keyword evidence="4" id="KW-0812">Transmembrane</keyword>
<dbReference type="InterPro" id="IPR041246">
    <property type="entry name" value="Bact_MG10"/>
</dbReference>
<evidence type="ECO:0000256" key="3">
    <source>
        <dbReference type="SAM" id="MobiDB-lite"/>
    </source>
</evidence>
<organism evidence="7 8">
    <name type="scientific">Methylovulum psychrotolerans</name>
    <dbReference type="NCBI Taxonomy" id="1704499"/>
    <lineage>
        <taxon>Bacteria</taxon>
        <taxon>Pseudomonadati</taxon>
        <taxon>Pseudomonadota</taxon>
        <taxon>Gammaproteobacteria</taxon>
        <taxon>Methylococcales</taxon>
        <taxon>Methylococcaceae</taxon>
        <taxon>Methylovulum</taxon>
    </lineage>
</organism>
<dbReference type="Proteomes" id="UP000197019">
    <property type="component" value="Chromosome"/>
</dbReference>
<evidence type="ECO:0000259" key="5">
    <source>
        <dbReference type="SMART" id="SM01359"/>
    </source>
</evidence>
<dbReference type="Pfam" id="PF01835">
    <property type="entry name" value="MG2"/>
    <property type="match status" value="1"/>
</dbReference>
<evidence type="ECO:0000313" key="7">
    <source>
        <dbReference type="EMBL" id="ASF47471.1"/>
    </source>
</evidence>
<dbReference type="Pfam" id="PF07703">
    <property type="entry name" value="A2M_BRD"/>
    <property type="match status" value="1"/>
</dbReference>
<dbReference type="InterPro" id="IPR002890">
    <property type="entry name" value="MG2"/>
</dbReference>
<keyword evidence="8" id="KW-1185">Reference proteome</keyword>
<dbReference type="Pfam" id="PF17973">
    <property type="entry name" value="bMG10"/>
    <property type="match status" value="1"/>
</dbReference>
<keyword evidence="4" id="KW-1133">Transmembrane helix</keyword>
<feature type="transmembrane region" description="Helical" evidence="4">
    <location>
        <begin position="67"/>
        <end position="88"/>
    </location>
</feature>
<dbReference type="OrthoDB" id="9767116at2"/>
<dbReference type="RefSeq" id="WP_088620343.1">
    <property type="nucleotide sequence ID" value="NZ_CP022129.1"/>
</dbReference>
<feature type="compositionally biased region" description="Polar residues" evidence="3">
    <location>
        <begin position="1847"/>
        <end position="1858"/>
    </location>
</feature>
<dbReference type="Pfam" id="PF00207">
    <property type="entry name" value="A2M"/>
    <property type="match status" value="1"/>
</dbReference>
<dbReference type="EMBL" id="CP022129">
    <property type="protein sequence ID" value="ASF47471.1"/>
    <property type="molecule type" value="Genomic_DNA"/>
</dbReference>
<dbReference type="Pfam" id="PF11974">
    <property type="entry name" value="bMG3"/>
    <property type="match status" value="1"/>
</dbReference>
<evidence type="ECO:0000256" key="4">
    <source>
        <dbReference type="SAM" id="Phobius"/>
    </source>
</evidence>
<comment type="similarity">
    <text evidence="1">Belongs to the protease inhibitor I39 (alpha-2-macroglobulin) family. Bacterial alpha-2-macroglobulin subfamily.</text>
</comment>
<dbReference type="InterPro" id="IPR051802">
    <property type="entry name" value="YfhM-like"/>
</dbReference>
<feature type="compositionally biased region" description="Acidic residues" evidence="3">
    <location>
        <begin position="1868"/>
        <end position="1878"/>
    </location>
</feature>
<dbReference type="InterPro" id="IPR008930">
    <property type="entry name" value="Terpenoid_cyclase/PrenylTrfase"/>
</dbReference>